<dbReference type="InterPro" id="IPR011008">
    <property type="entry name" value="Dimeric_a/b-barrel"/>
</dbReference>
<proteinExistence type="predicted"/>
<reference evidence="2" key="2">
    <citation type="submission" date="2020-09" db="EMBL/GenBank/DDBJ databases">
        <authorList>
            <person name="Sun Q."/>
            <person name="Ohkuma M."/>
        </authorList>
    </citation>
    <scope>NUCLEOTIDE SEQUENCE</scope>
    <source>
        <strain evidence="2">JCM 3086</strain>
    </source>
</reference>
<evidence type="ECO:0000259" key="1">
    <source>
        <dbReference type="Pfam" id="PF03992"/>
    </source>
</evidence>
<dbReference type="InterPro" id="IPR007138">
    <property type="entry name" value="ABM_dom"/>
</dbReference>
<evidence type="ECO:0000313" key="3">
    <source>
        <dbReference type="Proteomes" id="UP000657574"/>
    </source>
</evidence>
<name>A0A917UP41_9ACTN</name>
<dbReference type="RefSeq" id="WP_229841682.1">
    <property type="nucleotide sequence ID" value="NZ_BMQA01000127.1"/>
</dbReference>
<comment type="caution">
    <text evidence="2">The sequence shown here is derived from an EMBL/GenBank/DDBJ whole genome shotgun (WGS) entry which is preliminary data.</text>
</comment>
<dbReference type="SUPFAM" id="SSF54909">
    <property type="entry name" value="Dimeric alpha+beta barrel"/>
    <property type="match status" value="1"/>
</dbReference>
<gene>
    <name evidence="2" type="ORF">GCM10010121_097140</name>
</gene>
<dbReference type="Pfam" id="PF03992">
    <property type="entry name" value="ABM"/>
    <property type="match status" value="1"/>
</dbReference>
<dbReference type="GO" id="GO:0004497">
    <property type="term" value="F:monooxygenase activity"/>
    <property type="evidence" value="ECO:0007669"/>
    <property type="project" value="UniProtKB-KW"/>
</dbReference>
<reference evidence="2" key="1">
    <citation type="journal article" date="2014" name="Int. J. Syst. Evol. Microbiol.">
        <title>Complete genome sequence of Corynebacterium casei LMG S-19264T (=DSM 44701T), isolated from a smear-ripened cheese.</title>
        <authorList>
            <consortium name="US DOE Joint Genome Institute (JGI-PGF)"/>
            <person name="Walter F."/>
            <person name="Albersmeier A."/>
            <person name="Kalinowski J."/>
            <person name="Ruckert C."/>
        </authorList>
    </citation>
    <scope>NUCLEOTIDE SEQUENCE</scope>
    <source>
        <strain evidence="2">JCM 3086</strain>
    </source>
</reference>
<dbReference type="AlphaFoldDB" id="A0A917UP41"/>
<keyword evidence="3" id="KW-1185">Reference proteome</keyword>
<accession>A0A917UP41</accession>
<dbReference type="Gene3D" id="3.30.70.100">
    <property type="match status" value="1"/>
</dbReference>
<dbReference type="EMBL" id="BMQA01000127">
    <property type="protein sequence ID" value="GGJ71136.1"/>
    <property type="molecule type" value="Genomic_DNA"/>
</dbReference>
<dbReference type="Proteomes" id="UP000657574">
    <property type="component" value="Unassembled WGS sequence"/>
</dbReference>
<organism evidence="2 3">
    <name type="scientific">Streptomyces brasiliensis</name>
    <dbReference type="NCBI Taxonomy" id="1954"/>
    <lineage>
        <taxon>Bacteria</taxon>
        <taxon>Bacillati</taxon>
        <taxon>Actinomycetota</taxon>
        <taxon>Actinomycetes</taxon>
        <taxon>Kitasatosporales</taxon>
        <taxon>Streptomycetaceae</taxon>
        <taxon>Streptomyces</taxon>
    </lineage>
</organism>
<protein>
    <submittedName>
        <fullName evidence="2">Antibiotic biosynthesis monooxygenase</fullName>
    </submittedName>
</protein>
<keyword evidence="2" id="KW-0503">Monooxygenase</keyword>
<sequence>MIIITDKFRIKCQHAQDWPAIAADFTAATRLDPGCLWFDCSRNIENLEEYVLIQTFREDEVSATRVNSEHFKQARVTLPPYVVSPR</sequence>
<feature type="domain" description="ABM" evidence="1">
    <location>
        <begin position="1"/>
        <end position="75"/>
    </location>
</feature>
<evidence type="ECO:0000313" key="2">
    <source>
        <dbReference type="EMBL" id="GGJ71136.1"/>
    </source>
</evidence>
<keyword evidence="2" id="KW-0560">Oxidoreductase</keyword>